<dbReference type="STRING" id="32264.T1JYR2"/>
<dbReference type="SUPFAM" id="SSF64076">
    <property type="entry name" value="MTH938-like"/>
    <property type="match status" value="1"/>
</dbReference>
<dbReference type="Pfam" id="PF04430">
    <property type="entry name" value="DUF498"/>
    <property type="match status" value="1"/>
</dbReference>
<name>T1JYR2_TETUR</name>
<dbReference type="OrthoDB" id="20681at2759"/>
<accession>T1JYR2</accession>
<dbReference type="HOGENOM" id="CLU_1108323_0_0_1"/>
<dbReference type="InterPro" id="IPR036748">
    <property type="entry name" value="MTH938-like_sf"/>
</dbReference>
<dbReference type="KEGG" id="tut:107372181"/>
<reference evidence="2" key="2">
    <citation type="submission" date="2015-06" db="UniProtKB">
        <authorList>
            <consortium name="EnsemblMetazoa"/>
        </authorList>
    </citation>
    <scope>IDENTIFICATION</scope>
</reference>
<evidence type="ECO:0000256" key="1">
    <source>
        <dbReference type="SAM" id="Coils"/>
    </source>
</evidence>
<dbReference type="AlphaFoldDB" id="T1JYR2"/>
<evidence type="ECO:0000313" key="3">
    <source>
        <dbReference type="Proteomes" id="UP000015104"/>
    </source>
</evidence>
<organism evidence="2 3">
    <name type="scientific">Tetranychus urticae</name>
    <name type="common">Two-spotted spider mite</name>
    <dbReference type="NCBI Taxonomy" id="32264"/>
    <lineage>
        <taxon>Eukaryota</taxon>
        <taxon>Metazoa</taxon>
        <taxon>Ecdysozoa</taxon>
        <taxon>Arthropoda</taxon>
        <taxon>Chelicerata</taxon>
        <taxon>Arachnida</taxon>
        <taxon>Acari</taxon>
        <taxon>Acariformes</taxon>
        <taxon>Trombidiformes</taxon>
        <taxon>Prostigmata</taxon>
        <taxon>Eleutherengona</taxon>
        <taxon>Raphignathae</taxon>
        <taxon>Tetranychoidea</taxon>
        <taxon>Tetranychidae</taxon>
        <taxon>Tetranychus</taxon>
    </lineage>
</organism>
<dbReference type="EMBL" id="CAEY01001108">
    <property type="status" value="NOT_ANNOTATED_CDS"/>
    <property type="molecule type" value="Genomic_DNA"/>
</dbReference>
<proteinExistence type="predicted"/>
<evidence type="ECO:0008006" key="4">
    <source>
        <dbReference type="Google" id="ProtNLM"/>
    </source>
</evidence>
<dbReference type="GO" id="GO:0005743">
    <property type="term" value="C:mitochondrial inner membrane"/>
    <property type="evidence" value="ECO:0007669"/>
    <property type="project" value="TreeGrafter"/>
</dbReference>
<feature type="coiled-coil region" evidence="1">
    <location>
        <begin position="221"/>
        <end position="248"/>
    </location>
</feature>
<dbReference type="InterPro" id="IPR007523">
    <property type="entry name" value="NDUFAF3/AAMDC"/>
</dbReference>
<gene>
    <name evidence="2" type="primary">107372181</name>
</gene>
<dbReference type="PANTHER" id="PTHR21192">
    <property type="entry name" value="NUCLEAR PROTEIN E3-3"/>
    <property type="match status" value="1"/>
</dbReference>
<keyword evidence="1" id="KW-0175">Coiled coil</keyword>
<dbReference type="PANTHER" id="PTHR21192:SF2">
    <property type="entry name" value="NADH DEHYDROGENASE [UBIQUINONE] 1 ALPHA SUBCOMPLEX ASSEMBLY FACTOR 3"/>
    <property type="match status" value="1"/>
</dbReference>
<dbReference type="Gene3D" id="3.40.1230.10">
    <property type="entry name" value="MTH938-like"/>
    <property type="match status" value="1"/>
</dbReference>
<dbReference type="EnsemblMetazoa" id="tetur03g01270.1">
    <property type="protein sequence ID" value="tetur03g01270.1"/>
    <property type="gene ID" value="tetur03g01270"/>
</dbReference>
<protein>
    <recommendedName>
        <fullName evidence="4">NADH dehydrogenase [ubiquinone] 1 alpha subcomplex assembly factor 3</fullName>
    </recommendedName>
</protein>
<evidence type="ECO:0000313" key="2">
    <source>
        <dbReference type="EnsemblMetazoa" id="tetur03g01270.1"/>
    </source>
</evidence>
<keyword evidence="3" id="KW-1185">Reference proteome</keyword>
<reference evidence="3" key="1">
    <citation type="submission" date="2011-08" db="EMBL/GenBank/DDBJ databases">
        <authorList>
            <person name="Rombauts S."/>
        </authorList>
    </citation>
    <scope>NUCLEOTIDE SEQUENCE</scope>
    <source>
        <strain evidence="3">London</strain>
    </source>
</reference>
<dbReference type="GO" id="GO:0032981">
    <property type="term" value="P:mitochondrial respiratory chain complex I assembly"/>
    <property type="evidence" value="ECO:0007669"/>
    <property type="project" value="TreeGrafter"/>
</dbReference>
<sequence length="251" mass="28678">MMQLLRGLANLGLKQSNTILARNNLINNVVKLNKRNKMNVHSEGKMVVSFLAQEDYDRLLVMSYSDMGFRLTNNLFLMGPIVLFPKQLYSWNVGDASRVTPASTSLFYLLVPKVDLVVFGYGDPGNSIPLETRIFLQNKGINSECLPTKDAVATYNYLVDEGRRVGGAFIPPTKVYLTMDDEMAYKQTGQKRFGELDSRFYNRLAEDDYIYAELSRLRIAMQSGEMSREEIKKRVKELREMARSIETKSEI</sequence>
<dbReference type="OMA" id="VHSEGKM"/>
<dbReference type="Proteomes" id="UP000015104">
    <property type="component" value="Unassembled WGS sequence"/>
</dbReference>
<dbReference type="eggNOG" id="KOG3363">
    <property type="taxonomic scope" value="Eukaryota"/>
</dbReference>